<dbReference type="PANTHER" id="PTHR28199">
    <property type="entry name" value="PROCESSING OF GAS1 AND ALP PROTEIN 2"/>
    <property type="match status" value="1"/>
</dbReference>
<dbReference type="AlphaFoldDB" id="G8Y7R9"/>
<evidence type="ECO:0000313" key="3">
    <source>
        <dbReference type="EMBL" id="CCE83618.1"/>
    </source>
</evidence>
<feature type="region of interest" description="Disordered" evidence="1">
    <location>
        <begin position="48"/>
        <end position="71"/>
    </location>
</feature>
<dbReference type="Pfam" id="PF07543">
    <property type="entry name" value="PGA2"/>
    <property type="match status" value="1"/>
</dbReference>
<dbReference type="Proteomes" id="UP000005222">
    <property type="component" value="Chromosome L"/>
</dbReference>
<proteinExistence type="predicted"/>
<protein>
    <submittedName>
        <fullName evidence="4">Piso0_004202 protein</fullName>
    </submittedName>
</protein>
<dbReference type="eggNOG" id="ENOG502S88B">
    <property type="taxonomic scope" value="Eukaryota"/>
</dbReference>
<dbReference type="PIRSF" id="PIRSF022909">
    <property type="entry name" value="UCP022909"/>
    <property type="match status" value="1"/>
</dbReference>
<dbReference type="EMBL" id="FO082048">
    <property type="protein sequence ID" value="CCE84649.1"/>
    <property type="molecule type" value="Genomic_DNA"/>
</dbReference>
<dbReference type="Proteomes" id="UP000005222">
    <property type="component" value="Chromosome K"/>
</dbReference>
<dbReference type="EMBL" id="FO082049">
    <property type="protein sequence ID" value="CCE83618.1"/>
    <property type="molecule type" value="Genomic_DNA"/>
</dbReference>
<reference evidence="5" key="2">
    <citation type="journal article" date="2012" name="G3 (Bethesda)">
        <title>Pichia sorbitophila, an interspecies yeast hybrid reveals early steps of genome resolution following polyploidization.</title>
        <authorList>
            <person name="Leh Louis V."/>
            <person name="Despons L."/>
            <person name="Friedrich A."/>
            <person name="Martin T."/>
            <person name="Durrens P."/>
            <person name="Casaregola S."/>
            <person name="Neuveglise C."/>
            <person name="Fairhead C."/>
            <person name="Marck C."/>
            <person name="Cruz J.A."/>
            <person name="Straub M.L."/>
            <person name="Kugler V."/>
            <person name="Sacerdot C."/>
            <person name="Uzunov Z."/>
            <person name="Thierry A."/>
            <person name="Weiss S."/>
            <person name="Bleykasten C."/>
            <person name="De Montigny J."/>
            <person name="Jacques N."/>
            <person name="Jung P."/>
            <person name="Lemaire M."/>
            <person name="Mallet S."/>
            <person name="Morel G."/>
            <person name="Richard G.F."/>
            <person name="Sarkar A."/>
            <person name="Savel G."/>
            <person name="Schacherer J."/>
            <person name="Seret M.L."/>
            <person name="Talla E."/>
            <person name="Samson G."/>
            <person name="Jubin C."/>
            <person name="Poulain J."/>
            <person name="Vacherie B."/>
            <person name="Barbe V."/>
            <person name="Pelletier E."/>
            <person name="Sherman D.J."/>
            <person name="Westhof E."/>
            <person name="Weissenbach J."/>
            <person name="Baret P.V."/>
            <person name="Wincker P."/>
            <person name="Gaillardin C."/>
            <person name="Dujon B."/>
            <person name="Souciet J.L."/>
        </authorList>
    </citation>
    <scope>NUCLEOTIDE SEQUENCE [LARGE SCALE GENOMIC DNA]</scope>
    <source>
        <strain evidence="5">ATCC MYA-4447 / BCRC 22081 / CBS 7064 / NBRC 10061 / NRRL Y-12695</strain>
    </source>
</reference>
<dbReference type="STRING" id="559304.G8Y7R9"/>
<keyword evidence="2" id="KW-1133">Transmembrane helix</keyword>
<dbReference type="InParanoid" id="G8Y7R9"/>
<gene>
    <name evidence="4" type="primary">Piso0_004202</name>
    <name evidence="3" type="ORF">GNLVRS01_PISO0K11692g</name>
    <name evidence="4" type="ORF">GNLVRS01_PISO0L11693g</name>
</gene>
<evidence type="ECO:0000313" key="4">
    <source>
        <dbReference type="EMBL" id="CCE84649.1"/>
    </source>
</evidence>
<evidence type="ECO:0000256" key="2">
    <source>
        <dbReference type="SAM" id="Phobius"/>
    </source>
</evidence>
<keyword evidence="5" id="KW-1185">Reference proteome</keyword>
<keyword evidence="2" id="KW-0812">Transmembrane</keyword>
<keyword evidence="2" id="KW-0472">Membrane</keyword>
<name>G8Y7R9_PICSO</name>
<reference evidence="4" key="1">
    <citation type="submission" date="2011-10" db="EMBL/GenBank/DDBJ databases">
        <authorList>
            <person name="Genoscope - CEA"/>
        </authorList>
    </citation>
    <scope>NUCLEOTIDE SEQUENCE</scope>
</reference>
<accession>G8Y7R9</accession>
<evidence type="ECO:0000256" key="1">
    <source>
        <dbReference type="SAM" id="MobiDB-lite"/>
    </source>
</evidence>
<sequence length="125" mass="15399">MFEFIYSYVEREDFVRYLRLTIFVAFYILLRGYYVNWSKQRQVKQQIEADEREKKEMPEKKKEEAKKKKQELHEQAVSFGWGKKTRKNVKLLEEQLRENADELRNRHQSSYDAAEDHDIEEFLEE</sequence>
<dbReference type="PANTHER" id="PTHR28199:SF1">
    <property type="entry name" value="PROCESSING OF GAS1 AND ALP PROTEIN 2"/>
    <property type="match status" value="1"/>
</dbReference>
<dbReference type="InterPro" id="IPR011431">
    <property type="entry name" value="Trafficking_Pga2"/>
</dbReference>
<feature type="region of interest" description="Disordered" evidence="1">
    <location>
        <begin position="101"/>
        <end position="125"/>
    </location>
</feature>
<organism evidence="4 5">
    <name type="scientific">Pichia sorbitophila (strain ATCC MYA-4447 / BCRC 22081 / CBS 7064 / NBRC 10061 / NRRL Y-12695)</name>
    <name type="common">Hybrid yeast</name>
    <dbReference type="NCBI Taxonomy" id="559304"/>
    <lineage>
        <taxon>Eukaryota</taxon>
        <taxon>Fungi</taxon>
        <taxon>Dikarya</taxon>
        <taxon>Ascomycota</taxon>
        <taxon>Saccharomycotina</taxon>
        <taxon>Pichiomycetes</taxon>
        <taxon>Debaryomycetaceae</taxon>
        <taxon>Millerozyma</taxon>
    </lineage>
</organism>
<dbReference type="FunCoup" id="G8Y7R9">
    <property type="interactions" value="95"/>
</dbReference>
<dbReference type="OrthoDB" id="4227028at2759"/>
<feature type="compositionally biased region" description="Acidic residues" evidence="1">
    <location>
        <begin position="113"/>
        <end position="125"/>
    </location>
</feature>
<evidence type="ECO:0000313" key="5">
    <source>
        <dbReference type="Proteomes" id="UP000005222"/>
    </source>
</evidence>
<dbReference type="HOGENOM" id="CLU_150165_0_0_1"/>
<feature type="transmembrane region" description="Helical" evidence="2">
    <location>
        <begin position="14"/>
        <end position="34"/>
    </location>
</feature>
<dbReference type="GO" id="GO:0015031">
    <property type="term" value="P:protein transport"/>
    <property type="evidence" value="ECO:0007669"/>
    <property type="project" value="TreeGrafter"/>
</dbReference>